<evidence type="ECO:0000313" key="3">
    <source>
        <dbReference type="Proteomes" id="UP001454036"/>
    </source>
</evidence>
<keyword evidence="3" id="KW-1185">Reference proteome</keyword>
<accession>A0AAV3RKI9</accession>
<comment type="caution">
    <text evidence="2">The sequence shown here is derived from an EMBL/GenBank/DDBJ whole genome shotgun (WGS) entry which is preliminary data.</text>
</comment>
<name>A0AAV3RKI9_LITER</name>
<proteinExistence type="predicted"/>
<reference evidence="2 3" key="1">
    <citation type="submission" date="2024-01" db="EMBL/GenBank/DDBJ databases">
        <title>The complete chloroplast genome sequence of Lithospermum erythrorhizon: insights into the phylogenetic relationship among Boraginaceae species and the maternal lineages of purple gromwells.</title>
        <authorList>
            <person name="Okada T."/>
            <person name="Watanabe K."/>
        </authorList>
    </citation>
    <scope>NUCLEOTIDE SEQUENCE [LARGE SCALE GENOMIC DNA]</scope>
</reference>
<organism evidence="2 3">
    <name type="scientific">Lithospermum erythrorhizon</name>
    <name type="common">Purple gromwell</name>
    <name type="synonym">Lithospermum officinale var. erythrorhizon</name>
    <dbReference type="NCBI Taxonomy" id="34254"/>
    <lineage>
        <taxon>Eukaryota</taxon>
        <taxon>Viridiplantae</taxon>
        <taxon>Streptophyta</taxon>
        <taxon>Embryophyta</taxon>
        <taxon>Tracheophyta</taxon>
        <taxon>Spermatophyta</taxon>
        <taxon>Magnoliopsida</taxon>
        <taxon>eudicotyledons</taxon>
        <taxon>Gunneridae</taxon>
        <taxon>Pentapetalae</taxon>
        <taxon>asterids</taxon>
        <taxon>lamiids</taxon>
        <taxon>Boraginales</taxon>
        <taxon>Boraginaceae</taxon>
        <taxon>Boraginoideae</taxon>
        <taxon>Lithospermeae</taxon>
        <taxon>Lithospermum</taxon>
    </lineage>
</organism>
<evidence type="ECO:0000256" key="1">
    <source>
        <dbReference type="SAM" id="MobiDB-lite"/>
    </source>
</evidence>
<feature type="compositionally biased region" description="Basic and acidic residues" evidence="1">
    <location>
        <begin position="84"/>
        <end position="98"/>
    </location>
</feature>
<protein>
    <submittedName>
        <fullName evidence="2">Uncharacterized protein</fullName>
    </submittedName>
</protein>
<sequence>MLTTAPTTTTTEKFACHAEGSDVKLARSVILGRLDLNEIFENRKRCKFVLQLEANEIELLGRIADVDLPQVTRYMYREMEERRHAKKEAKMQAREEAKRKRKLEKRAARGAA</sequence>
<gene>
    <name evidence="2" type="ORF">LIER_42062</name>
</gene>
<feature type="region of interest" description="Disordered" evidence="1">
    <location>
        <begin position="84"/>
        <end position="112"/>
    </location>
</feature>
<dbReference type="Proteomes" id="UP001454036">
    <property type="component" value="Unassembled WGS sequence"/>
</dbReference>
<dbReference type="AlphaFoldDB" id="A0AAV3RKI9"/>
<dbReference type="EMBL" id="BAABME010027932">
    <property type="protein sequence ID" value="GAA0176325.1"/>
    <property type="molecule type" value="Genomic_DNA"/>
</dbReference>
<evidence type="ECO:0000313" key="2">
    <source>
        <dbReference type="EMBL" id="GAA0176325.1"/>
    </source>
</evidence>